<feature type="domain" description="UPAR/Ly6" evidence="9">
    <location>
        <begin position="310"/>
        <end position="395"/>
    </location>
</feature>
<dbReference type="Pfam" id="PF00021">
    <property type="entry name" value="UPAR_LY6"/>
    <property type="match status" value="2"/>
</dbReference>
<evidence type="ECO:0000256" key="4">
    <source>
        <dbReference type="ARBA" id="ARBA00022729"/>
    </source>
</evidence>
<dbReference type="GO" id="GO:0005886">
    <property type="term" value="C:plasma membrane"/>
    <property type="evidence" value="ECO:0007669"/>
    <property type="project" value="UniProtKB-SubCell"/>
</dbReference>
<evidence type="ECO:0000313" key="10">
    <source>
        <dbReference type="Ensembl" id="ENSGAGP00000000493.1"/>
    </source>
</evidence>
<dbReference type="SUPFAM" id="SSF57302">
    <property type="entry name" value="Snake toxin-like"/>
    <property type="match status" value="2"/>
</dbReference>
<dbReference type="AlphaFoldDB" id="A0A452GFY9"/>
<keyword evidence="2" id="KW-1003">Cell membrane</keyword>
<protein>
    <recommendedName>
        <fullName evidence="9">UPAR/Ly6 domain-containing protein</fullName>
    </recommendedName>
</protein>
<dbReference type="Proteomes" id="UP000291020">
    <property type="component" value="Unassembled WGS sequence"/>
</dbReference>
<dbReference type="CDD" id="cd23566">
    <property type="entry name" value="TFP_LU_ECD_LYPD5_rpt2"/>
    <property type="match status" value="1"/>
</dbReference>
<feature type="domain" description="UPAR/Ly6" evidence="9">
    <location>
        <begin position="219"/>
        <end position="288"/>
    </location>
</feature>
<dbReference type="PANTHER" id="PTHR10624:SF9">
    <property type="entry name" value="LY6_PLAUR DOMAIN-CONTAINING PROTEIN 5"/>
    <property type="match status" value="1"/>
</dbReference>
<reference evidence="11" key="1">
    <citation type="journal article" date="2017" name="PLoS ONE">
        <title>The Agassiz's desert tortoise genome provides a resource for the conservation of a threatened species.</title>
        <authorList>
            <person name="Tollis M."/>
            <person name="DeNardo D.F."/>
            <person name="Cornelius J.A."/>
            <person name="Dolby G.A."/>
            <person name="Edwards T."/>
            <person name="Henen B.T."/>
            <person name="Karl A.E."/>
            <person name="Murphy R.W."/>
            <person name="Kusumi K."/>
        </authorList>
    </citation>
    <scope>NUCLEOTIDE SEQUENCE [LARGE SCALE GENOMIC DNA]</scope>
</reference>
<name>A0A452GFY9_9SAUR</name>
<feature type="region of interest" description="Disordered" evidence="8">
    <location>
        <begin position="398"/>
        <end position="420"/>
    </location>
</feature>
<feature type="compositionally biased region" description="Polar residues" evidence="8">
    <location>
        <begin position="404"/>
        <end position="420"/>
    </location>
</feature>
<dbReference type="Gene3D" id="2.10.60.10">
    <property type="entry name" value="CD59"/>
    <property type="match status" value="1"/>
</dbReference>
<sequence length="449" mass="48571">MLVSIHSCKVAPQLARMLLLRENARVTLHVVGHDAFFAKGLEGTKRALFLFHCPPQLLTQLRRGVFGRRRNDHFAGLVTYRPGGCQAMSVISVNVMPFLVVCCKPFADGVCVGTQSAFEEVVFANARAALGQCPVMWLPSGSSPGVWSWGAEHRGALGSSLSPTPEQWGVSKKMQPSDSRQVLKGALLCSLLAALLLQVAVGLECYSYRGAFTGSFSLDKVPKVICGPAQNVCAEGLIALSIGGPRMLVVMKKGCHTAPSRDLSGISHGPYLPNYYHVRSCNVSRCNHRYRDTSRIPAFPTVPPDNTSSSLLCYTCIGTTPESCSLRRAEQSQCHDDNPLCYEGTGTATIEDFVVPIYLRSCQAQGCSSVTPGDPWLNIQLEKTSCCAQPLCNHAPELAPTASPRPSRTAPTLDHPTNASPWPELSLPRLLLGGLGLIWDQGRGWRCPL</sequence>
<evidence type="ECO:0000259" key="9">
    <source>
        <dbReference type="Pfam" id="PF00021"/>
    </source>
</evidence>
<comment type="subcellular location">
    <subcellularLocation>
        <location evidence="1">Cell membrane</location>
        <topology evidence="1">Lipid-anchor</topology>
        <topology evidence="1">GPI-anchor</topology>
    </subcellularLocation>
</comment>
<reference evidence="10" key="2">
    <citation type="submission" date="2025-08" db="UniProtKB">
        <authorList>
            <consortium name="Ensembl"/>
        </authorList>
    </citation>
    <scope>IDENTIFICATION</scope>
</reference>
<keyword evidence="6" id="KW-0325">Glycoprotein</keyword>
<evidence type="ECO:0000256" key="3">
    <source>
        <dbReference type="ARBA" id="ARBA00022622"/>
    </source>
</evidence>
<evidence type="ECO:0000256" key="2">
    <source>
        <dbReference type="ARBA" id="ARBA00022475"/>
    </source>
</evidence>
<evidence type="ECO:0000256" key="1">
    <source>
        <dbReference type="ARBA" id="ARBA00004609"/>
    </source>
</evidence>
<evidence type="ECO:0000256" key="5">
    <source>
        <dbReference type="ARBA" id="ARBA00023136"/>
    </source>
</evidence>
<organism evidence="10 11">
    <name type="scientific">Gopherus agassizii</name>
    <name type="common">Agassiz's desert tortoise</name>
    <dbReference type="NCBI Taxonomy" id="38772"/>
    <lineage>
        <taxon>Eukaryota</taxon>
        <taxon>Metazoa</taxon>
        <taxon>Chordata</taxon>
        <taxon>Craniata</taxon>
        <taxon>Vertebrata</taxon>
        <taxon>Euteleostomi</taxon>
        <taxon>Archelosauria</taxon>
        <taxon>Testudinata</taxon>
        <taxon>Testudines</taxon>
        <taxon>Cryptodira</taxon>
        <taxon>Durocryptodira</taxon>
        <taxon>Testudinoidea</taxon>
        <taxon>Testudinidae</taxon>
        <taxon>Gopherus</taxon>
    </lineage>
</organism>
<keyword evidence="7" id="KW-0449">Lipoprotein</keyword>
<keyword evidence="3" id="KW-0336">GPI-anchor</keyword>
<proteinExistence type="predicted"/>
<evidence type="ECO:0000256" key="6">
    <source>
        <dbReference type="ARBA" id="ARBA00023180"/>
    </source>
</evidence>
<evidence type="ECO:0000313" key="11">
    <source>
        <dbReference type="Proteomes" id="UP000291020"/>
    </source>
</evidence>
<accession>A0A452GFY9</accession>
<evidence type="ECO:0000256" key="8">
    <source>
        <dbReference type="SAM" id="MobiDB-lite"/>
    </source>
</evidence>
<dbReference type="GO" id="GO:0030154">
    <property type="term" value="P:cell differentiation"/>
    <property type="evidence" value="ECO:0007669"/>
    <property type="project" value="UniProtKB-ARBA"/>
</dbReference>
<reference evidence="10" key="3">
    <citation type="submission" date="2025-09" db="UniProtKB">
        <authorList>
            <consortium name="Ensembl"/>
        </authorList>
    </citation>
    <scope>IDENTIFICATION</scope>
</reference>
<evidence type="ECO:0000256" key="7">
    <source>
        <dbReference type="ARBA" id="ARBA00023288"/>
    </source>
</evidence>
<keyword evidence="4" id="KW-0732">Signal</keyword>
<dbReference type="GO" id="GO:0098552">
    <property type="term" value="C:side of membrane"/>
    <property type="evidence" value="ECO:0007669"/>
    <property type="project" value="UniProtKB-KW"/>
</dbReference>
<dbReference type="PANTHER" id="PTHR10624">
    <property type="entry name" value="UROKINASE PLASMINOGEN ACTIVATOR SURFACE RECEPTOR-RELATED"/>
    <property type="match status" value="1"/>
</dbReference>
<dbReference type="InterPro" id="IPR016054">
    <property type="entry name" value="LY6_UPA_recep-like"/>
</dbReference>
<keyword evidence="5" id="KW-0472">Membrane</keyword>
<dbReference type="Ensembl" id="ENSGAGT00000000552.1">
    <property type="protein sequence ID" value="ENSGAGP00000000493.1"/>
    <property type="gene ID" value="ENSGAGG00000000411.1"/>
</dbReference>
<keyword evidence="11" id="KW-1185">Reference proteome</keyword>
<dbReference type="InterPro" id="IPR045860">
    <property type="entry name" value="Snake_toxin-like_sf"/>
</dbReference>